<dbReference type="SUPFAM" id="SSF64376">
    <property type="entry name" value="YlxR-like"/>
    <property type="match status" value="1"/>
</dbReference>
<dbReference type="Proteomes" id="UP000078428">
    <property type="component" value="Unassembled WGS sequence"/>
</dbReference>
<dbReference type="Gene3D" id="3.30.1230.10">
    <property type="entry name" value="YlxR-like"/>
    <property type="match status" value="1"/>
</dbReference>
<comment type="caution">
    <text evidence="2">The sequence shown here is derived from an EMBL/GenBank/DDBJ whole genome shotgun (WGS) entry which is preliminary data.</text>
</comment>
<keyword evidence="3" id="KW-1185">Reference proteome</keyword>
<dbReference type="EMBL" id="LWQT01000055">
    <property type="protein sequence ID" value="OAN50194.1"/>
    <property type="molecule type" value="Genomic_DNA"/>
</dbReference>
<evidence type="ECO:0000313" key="2">
    <source>
        <dbReference type="EMBL" id="OAN50194.1"/>
    </source>
</evidence>
<dbReference type="Gene3D" id="3.30.1330.30">
    <property type="match status" value="1"/>
</dbReference>
<sequence length="209" mass="21970">MTDSPDHEDEDEMTGPERRCIATGAIRPKGELLRFVVGPDGSLVPDLGHGLPGRGIWLSPRRDVVNTALAKRLFAKAARRQVSVPDDLADRIEALLARRCLDAIGLARRAGQAVTGFEKVCAEVRAGRAAVVLAARDASRDGREKVRALGGGLAVIELFDGAELGPVFGRDMAVHGCISPGKLALRLLAEAAMLAGFRDDGTGDVAGTG</sequence>
<evidence type="ECO:0000259" key="1">
    <source>
        <dbReference type="Pfam" id="PF04296"/>
    </source>
</evidence>
<accession>A0A178MQG8</accession>
<evidence type="ECO:0000313" key="3">
    <source>
        <dbReference type="Proteomes" id="UP000078428"/>
    </source>
</evidence>
<organism evidence="2 3">
    <name type="scientific">Paramagnetospirillum marisnigri</name>
    <dbReference type="NCBI Taxonomy" id="1285242"/>
    <lineage>
        <taxon>Bacteria</taxon>
        <taxon>Pseudomonadati</taxon>
        <taxon>Pseudomonadota</taxon>
        <taxon>Alphaproteobacteria</taxon>
        <taxon>Rhodospirillales</taxon>
        <taxon>Magnetospirillaceae</taxon>
        <taxon>Paramagnetospirillum</taxon>
    </lineage>
</organism>
<dbReference type="InterPro" id="IPR007393">
    <property type="entry name" value="YlxR_dom"/>
</dbReference>
<proteinExistence type="predicted"/>
<dbReference type="Pfam" id="PF04296">
    <property type="entry name" value="YlxR"/>
    <property type="match status" value="1"/>
</dbReference>
<reference evidence="2 3" key="1">
    <citation type="submission" date="2016-04" db="EMBL/GenBank/DDBJ databases">
        <title>Draft genome sequence of freshwater magnetotactic bacteria Magnetospirillum marisnigri SP-1 and Magnetospirillum moscoviense BB-1.</title>
        <authorList>
            <person name="Koziaeva V."/>
            <person name="Dziuba M.V."/>
            <person name="Ivanov T.M."/>
            <person name="Kuznetsov B."/>
            <person name="Grouzdev D.S."/>
        </authorList>
    </citation>
    <scope>NUCLEOTIDE SEQUENCE [LARGE SCALE GENOMIC DNA]</scope>
    <source>
        <strain evidence="2 3">SP-1</strain>
    </source>
</reference>
<dbReference type="PANTHER" id="PTHR34215">
    <property type="entry name" value="BLL0784 PROTEIN"/>
    <property type="match status" value="1"/>
</dbReference>
<dbReference type="InterPro" id="IPR037465">
    <property type="entry name" value="YlxR"/>
</dbReference>
<dbReference type="InterPro" id="IPR029064">
    <property type="entry name" value="Ribosomal_eL30-like_sf"/>
</dbReference>
<dbReference type="CDD" id="cd00279">
    <property type="entry name" value="YlxR"/>
    <property type="match status" value="1"/>
</dbReference>
<dbReference type="SUPFAM" id="SSF55315">
    <property type="entry name" value="L30e-like"/>
    <property type="match status" value="1"/>
</dbReference>
<dbReference type="AlphaFoldDB" id="A0A178MQG8"/>
<feature type="domain" description="YlxR" evidence="1">
    <location>
        <begin position="18"/>
        <end position="93"/>
    </location>
</feature>
<dbReference type="OrthoDB" id="9799836at2"/>
<name>A0A178MQG8_9PROT</name>
<protein>
    <recommendedName>
        <fullName evidence="1">YlxR domain-containing protein</fullName>
    </recommendedName>
</protein>
<dbReference type="NCBIfam" id="NF006622">
    <property type="entry name" value="PRK09190.1"/>
    <property type="match status" value="1"/>
</dbReference>
<dbReference type="InterPro" id="IPR035931">
    <property type="entry name" value="YlxR-like_sf"/>
</dbReference>
<gene>
    <name evidence="2" type="ORF">A6A04_01945</name>
</gene>
<dbReference type="PANTHER" id="PTHR34215:SF1">
    <property type="entry name" value="YLXR DOMAIN-CONTAINING PROTEIN"/>
    <property type="match status" value="1"/>
</dbReference>
<dbReference type="STRING" id="1285242.A6A04_01945"/>
<dbReference type="RefSeq" id="WP_068492526.1">
    <property type="nucleotide sequence ID" value="NZ_LWQT01000055.1"/>
</dbReference>